<keyword evidence="1" id="KW-0812">Transmembrane</keyword>
<keyword evidence="1" id="KW-1133">Transmembrane helix</keyword>
<evidence type="ECO:0000313" key="3">
    <source>
        <dbReference type="Proteomes" id="UP001165343"/>
    </source>
</evidence>
<evidence type="ECO:0000313" key="2">
    <source>
        <dbReference type="EMBL" id="MCL6678608.1"/>
    </source>
</evidence>
<feature type="transmembrane region" description="Helical" evidence="1">
    <location>
        <begin position="23"/>
        <end position="43"/>
    </location>
</feature>
<reference evidence="2" key="1">
    <citation type="submission" date="2022-05" db="EMBL/GenBank/DDBJ databases">
        <authorList>
            <person name="Jo J.-H."/>
            <person name="Im W.-T."/>
        </authorList>
    </citation>
    <scope>NUCLEOTIDE SEQUENCE</scope>
    <source>
        <strain evidence="2">RG327</strain>
    </source>
</reference>
<evidence type="ECO:0008006" key="4">
    <source>
        <dbReference type="Google" id="ProtNLM"/>
    </source>
</evidence>
<proteinExistence type="predicted"/>
<comment type="caution">
    <text evidence="2">The sequence shown here is derived from an EMBL/GenBank/DDBJ whole genome shotgun (WGS) entry which is preliminary data.</text>
</comment>
<protein>
    <recommendedName>
        <fullName evidence="4">Glycerophosphoryl diester phosphodiesterase membrane domain-containing protein</fullName>
    </recommendedName>
</protein>
<feature type="transmembrane region" description="Helical" evidence="1">
    <location>
        <begin position="96"/>
        <end position="119"/>
    </location>
</feature>
<gene>
    <name evidence="2" type="ORF">LZ519_04655</name>
</gene>
<name>A0ABT0REE2_9SPHN</name>
<feature type="transmembrane region" description="Helical" evidence="1">
    <location>
        <begin position="55"/>
        <end position="75"/>
    </location>
</feature>
<feature type="transmembrane region" description="Helical" evidence="1">
    <location>
        <begin position="131"/>
        <end position="158"/>
    </location>
</feature>
<accession>A0ABT0REE2</accession>
<keyword evidence="1" id="KW-0472">Membrane</keyword>
<sequence>MAELSISRAWEETKTVLSREGRLLSPVALGLVAIPVAVANFFAPVVGNEAMTPGGWVAILIVSLIVFATGYLALTRLAMFHQEEVRAAIRHAVSRLLPFLASAVLITFALILCASLVAAASAPNVTQLEQLAVGALFLLLLVLSPLFGRLMLLGPVSVSEMGGPIHLIRRSWSLTRGYTFVLMGTFLLSIIALIILEIAVGFGSLMLAAVLFGPVSSLSASKLVVALVAGLLRSVEFTIIAAMLARIYLQLAGRDSMDIGVPRSGT</sequence>
<dbReference type="Proteomes" id="UP001165343">
    <property type="component" value="Unassembled WGS sequence"/>
</dbReference>
<evidence type="ECO:0000256" key="1">
    <source>
        <dbReference type="SAM" id="Phobius"/>
    </source>
</evidence>
<feature type="transmembrane region" description="Helical" evidence="1">
    <location>
        <begin position="179"/>
        <end position="212"/>
    </location>
</feature>
<organism evidence="2 3">
    <name type="scientific">Sphingomonas anseongensis</name>
    <dbReference type="NCBI Taxonomy" id="2908207"/>
    <lineage>
        <taxon>Bacteria</taxon>
        <taxon>Pseudomonadati</taxon>
        <taxon>Pseudomonadota</taxon>
        <taxon>Alphaproteobacteria</taxon>
        <taxon>Sphingomonadales</taxon>
        <taxon>Sphingomonadaceae</taxon>
        <taxon>Sphingomonas</taxon>
    </lineage>
</organism>
<keyword evidence="3" id="KW-1185">Reference proteome</keyword>
<dbReference type="EMBL" id="JAMGBC010000001">
    <property type="protein sequence ID" value="MCL6678608.1"/>
    <property type="molecule type" value="Genomic_DNA"/>
</dbReference>
<dbReference type="RefSeq" id="WP_249867553.1">
    <property type="nucleotide sequence ID" value="NZ_JAMGBC010000001.1"/>
</dbReference>